<evidence type="ECO:0008006" key="3">
    <source>
        <dbReference type="Google" id="ProtNLM"/>
    </source>
</evidence>
<dbReference type="Proteomes" id="UP000433493">
    <property type="component" value="Unassembled WGS sequence"/>
</dbReference>
<dbReference type="AlphaFoldDB" id="A0A7J5B7C6"/>
<comment type="caution">
    <text evidence="1">The sequence shown here is derived from an EMBL/GenBank/DDBJ whole genome shotgun (WGS) entry which is preliminary data.</text>
</comment>
<reference evidence="1 2" key="1">
    <citation type="submission" date="2019-09" db="EMBL/GenBank/DDBJ databases">
        <title>Phylogeny of genus Pseudoclavibacter and closely related genus.</title>
        <authorList>
            <person name="Li Y."/>
        </authorList>
    </citation>
    <scope>NUCLEOTIDE SEQUENCE [LARGE SCALE GENOMIC DNA]</scope>
    <source>
        <strain evidence="1 2">KCTC 13959</strain>
    </source>
</reference>
<dbReference type="EMBL" id="WBKB01000012">
    <property type="protein sequence ID" value="KAB1640817.1"/>
    <property type="molecule type" value="Genomic_DNA"/>
</dbReference>
<dbReference type="RefSeq" id="WP_158053378.1">
    <property type="nucleotide sequence ID" value="NZ_WBKB01000012.1"/>
</dbReference>
<accession>A0A7J5B7C6</accession>
<protein>
    <recommendedName>
        <fullName evidence="3">Type IV toxin-antitoxin system AbiEi family antitoxin domain-containing protein</fullName>
    </recommendedName>
</protein>
<organism evidence="1 2">
    <name type="scientific">Gulosibacter chungangensis</name>
    <dbReference type="NCBI Taxonomy" id="979746"/>
    <lineage>
        <taxon>Bacteria</taxon>
        <taxon>Bacillati</taxon>
        <taxon>Actinomycetota</taxon>
        <taxon>Actinomycetes</taxon>
        <taxon>Micrococcales</taxon>
        <taxon>Microbacteriaceae</taxon>
        <taxon>Gulosibacter</taxon>
    </lineage>
</organism>
<evidence type="ECO:0000313" key="2">
    <source>
        <dbReference type="Proteomes" id="UP000433493"/>
    </source>
</evidence>
<dbReference type="OrthoDB" id="5517693at2"/>
<sequence length="335" mass="37459">MAAVIRHGNERYETTNSKWQLNRKADRGEILRLRPGAFLAGQGEPLDAVSATRIHLAKIVATVSELRGSVIARQSAAILHGLPLSFSLIPDRVIVHRSSGGHRSPWVHSYRTHHEPDEIVEMYGVKVTSLARTVRDLARVLDPRDAIAIVDAALRLGLDKSQLDTRSPSAAKLRTLLPIASNRSESPLESRSRFLIHDLNLPIPREQVTVHDEAGNHVARLDFWWPDLGLAGEADGAIKYTTLLRPGETAREVIEDERKREKRLQQLGIHVIRWGWGDTMRSASFGRLLENGMRTAAKMPAPRGHYVEVPVPPLPPVDYSKQFESVRYRPSVAEV</sequence>
<name>A0A7J5B7C6_9MICO</name>
<keyword evidence="2" id="KW-1185">Reference proteome</keyword>
<evidence type="ECO:0000313" key="1">
    <source>
        <dbReference type="EMBL" id="KAB1640817.1"/>
    </source>
</evidence>
<proteinExistence type="predicted"/>
<gene>
    <name evidence="1" type="ORF">F8O05_14030</name>
</gene>